<dbReference type="VEuPathDB" id="FungiDB:CIHG_07121"/>
<evidence type="ECO:0000313" key="2">
    <source>
        <dbReference type="EMBL" id="KMU89187.1"/>
    </source>
</evidence>
<dbReference type="EMBL" id="DS017010">
    <property type="protein sequence ID" value="KMU89187.1"/>
    <property type="molecule type" value="Genomic_DNA"/>
</dbReference>
<feature type="region of interest" description="Disordered" evidence="1">
    <location>
        <begin position="123"/>
        <end position="156"/>
    </location>
</feature>
<evidence type="ECO:0000256" key="1">
    <source>
        <dbReference type="SAM" id="MobiDB-lite"/>
    </source>
</evidence>
<dbReference type="Proteomes" id="UP000054563">
    <property type="component" value="Unassembled WGS sequence"/>
</dbReference>
<feature type="compositionally biased region" description="Polar residues" evidence="1">
    <location>
        <begin position="129"/>
        <end position="138"/>
    </location>
</feature>
<dbReference type="AlphaFoldDB" id="A0A0J8RWN2"/>
<proteinExistence type="predicted"/>
<gene>
    <name evidence="2" type="ORF">CIHG_07121</name>
</gene>
<protein>
    <submittedName>
        <fullName evidence="2">Uncharacterized protein</fullName>
    </submittedName>
</protein>
<accession>A0A0J8RWN2</accession>
<name>A0A0J8RWN2_COCIT</name>
<sequence length="156" mass="17427">MSGQHRSPRCGKAGFVKNFMLDIPSLPESTWRLASALGEECTETISSWSKVIAIHIHHHYYYNTNANERRCNGDFTDTILKHDNSILLGSITSGRHLRTVLCLASRAKSAVCRTILPRSGNALTDPRSDSLSDTQSKPSGWPQRSLEWLPPAPRNR</sequence>
<organism evidence="2 3">
    <name type="scientific">Coccidioides immitis H538.4</name>
    <dbReference type="NCBI Taxonomy" id="396776"/>
    <lineage>
        <taxon>Eukaryota</taxon>
        <taxon>Fungi</taxon>
        <taxon>Dikarya</taxon>
        <taxon>Ascomycota</taxon>
        <taxon>Pezizomycotina</taxon>
        <taxon>Eurotiomycetes</taxon>
        <taxon>Eurotiomycetidae</taxon>
        <taxon>Onygenales</taxon>
        <taxon>Onygenaceae</taxon>
        <taxon>Coccidioides</taxon>
    </lineage>
</organism>
<reference evidence="3" key="1">
    <citation type="journal article" date="2010" name="Genome Res.">
        <title>Population genomic sequencing of Coccidioides fungi reveals recent hybridization and transposon control.</title>
        <authorList>
            <person name="Neafsey D.E."/>
            <person name="Barker B.M."/>
            <person name="Sharpton T.J."/>
            <person name="Stajich J.E."/>
            <person name="Park D.J."/>
            <person name="Whiston E."/>
            <person name="Hung C.-Y."/>
            <person name="McMahan C."/>
            <person name="White J."/>
            <person name="Sykes S."/>
            <person name="Heiman D."/>
            <person name="Young S."/>
            <person name="Zeng Q."/>
            <person name="Abouelleil A."/>
            <person name="Aftuck L."/>
            <person name="Bessette D."/>
            <person name="Brown A."/>
            <person name="FitzGerald M."/>
            <person name="Lui A."/>
            <person name="Macdonald J.P."/>
            <person name="Priest M."/>
            <person name="Orbach M.J."/>
            <person name="Galgiani J.N."/>
            <person name="Kirkland T.N."/>
            <person name="Cole G.T."/>
            <person name="Birren B.W."/>
            <person name="Henn M.R."/>
            <person name="Taylor J.W."/>
            <person name="Rounsley S.D."/>
        </authorList>
    </citation>
    <scope>NUCLEOTIDE SEQUENCE [LARGE SCALE GENOMIC DNA]</scope>
    <source>
        <strain evidence="3">H538.4</strain>
    </source>
</reference>
<evidence type="ECO:0000313" key="3">
    <source>
        <dbReference type="Proteomes" id="UP000054563"/>
    </source>
</evidence>